<dbReference type="RefSeq" id="XP_024772746.1">
    <property type="nucleotide sequence ID" value="XM_024924027.1"/>
</dbReference>
<dbReference type="Proteomes" id="UP000241690">
    <property type="component" value="Unassembled WGS sequence"/>
</dbReference>
<keyword evidence="2 4" id="KW-0863">Zinc-finger</keyword>
<dbReference type="InterPro" id="IPR011011">
    <property type="entry name" value="Znf_FYVE_PHD"/>
</dbReference>
<proteinExistence type="predicted"/>
<evidence type="ECO:0000256" key="1">
    <source>
        <dbReference type="ARBA" id="ARBA00022723"/>
    </source>
</evidence>
<dbReference type="InterPro" id="IPR019786">
    <property type="entry name" value="Zinc_finger_PHD-type_CS"/>
</dbReference>
<dbReference type="PROSITE" id="PS01359">
    <property type="entry name" value="ZF_PHD_1"/>
    <property type="match status" value="1"/>
</dbReference>
<evidence type="ECO:0000313" key="7">
    <source>
        <dbReference type="EMBL" id="PTB53069.1"/>
    </source>
</evidence>
<evidence type="ECO:0000256" key="3">
    <source>
        <dbReference type="ARBA" id="ARBA00022833"/>
    </source>
</evidence>
<protein>
    <recommendedName>
        <fullName evidence="6">PHD-type domain-containing protein</fullName>
    </recommendedName>
</protein>
<dbReference type="AlphaFoldDB" id="A0A2T4A7M0"/>
<sequence length="226" mass="25643">MAESTQSQAKRRRTSTAEISKYPVIAGYRISTYAAPGTVLTMDEQKIIYHAWKKSGSPHNALCYTCRKPGSMLDCDTCCRSYHQNCVVPKVPERQKKFYCDACTKRGWHMQPPSFEDNKSNHLHAKPADEPVQRPAAEPEEPKPNLETRRSNRLKKDVAKPDDTETSSTRVTSRRSSEEDARTGGQGDVMHSLQSLRERVIILEKENEALGLSSRTKNPRKRDHNS</sequence>
<feature type="domain" description="PHD-type" evidence="6">
    <location>
        <begin position="60"/>
        <end position="106"/>
    </location>
</feature>
<dbReference type="InterPro" id="IPR019787">
    <property type="entry name" value="Znf_PHD-finger"/>
</dbReference>
<dbReference type="GO" id="GO:0008270">
    <property type="term" value="F:zinc ion binding"/>
    <property type="evidence" value="ECO:0007669"/>
    <property type="project" value="UniProtKB-KW"/>
</dbReference>
<gene>
    <name evidence="7" type="ORF">M431DRAFT_89415</name>
</gene>
<feature type="compositionally biased region" description="Basic and acidic residues" evidence="5">
    <location>
        <begin position="140"/>
        <end position="163"/>
    </location>
</feature>
<dbReference type="STRING" id="983964.A0A2T4A7M0"/>
<dbReference type="InterPro" id="IPR013083">
    <property type="entry name" value="Znf_RING/FYVE/PHD"/>
</dbReference>
<dbReference type="EMBL" id="KZ679682">
    <property type="protein sequence ID" value="PTB53069.1"/>
    <property type="molecule type" value="Genomic_DNA"/>
</dbReference>
<dbReference type="SMART" id="SM00249">
    <property type="entry name" value="PHD"/>
    <property type="match status" value="1"/>
</dbReference>
<feature type="compositionally biased region" description="Basic and acidic residues" evidence="5">
    <location>
        <begin position="196"/>
        <end position="208"/>
    </location>
</feature>
<feature type="compositionally biased region" description="Basic and acidic residues" evidence="5">
    <location>
        <begin position="116"/>
        <end position="132"/>
    </location>
</feature>
<dbReference type="GeneID" id="36632610"/>
<keyword evidence="1" id="KW-0479">Metal-binding</keyword>
<name>A0A2T4A7M0_TRIHA</name>
<accession>A0A2T4A7M0</accession>
<dbReference type="Pfam" id="PF00628">
    <property type="entry name" value="PHD"/>
    <property type="match status" value="1"/>
</dbReference>
<organism evidence="7 8">
    <name type="scientific">Trichoderma harzianum CBS 226.95</name>
    <dbReference type="NCBI Taxonomy" id="983964"/>
    <lineage>
        <taxon>Eukaryota</taxon>
        <taxon>Fungi</taxon>
        <taxon>Dikarya</taxon>
        <taxon>Ascomycota</taxon>
        <taxon>Pezizomycotina</taxon>
        <taxon>Sordariomycetes</taxon>
        <taxon>Hypocreomycetidae</taxon>
        <taxon>Hypocreales</taxon>
        <taxon>Hypocreaceae</taxon>
        <taxon>Trichoderma</taxon>
    </lineage>
</organism>
<evidence type="ECO:0000256" key="4">
    <source>
        <dbReference type="PROSITE-ProRule" id="PRU00146"/>
    </source>
</evidence>
<dbReference type="InterPro" id="IPR001965">
    <property type="entry name" value="Znf_PHD"/>
</dbReference>
<reference evidence="7 8" key="1">
    <citation type="submission" date="2016-07" db="EMBL/GenBank/DDBJ databases">
        <title>Multiple horizontal gene transfer events from other fungi enriched the ability of initially mycotrophic Trichoderma (Ascomycota) to feed on dead plant biomass.</title>
        <authorList>
            <consortium name="DOE Joint Genome Institute"/>
            <person name="Aerts A."/>
            <person name="Atanasova L."/>
            <person name="Chenthamara K."/>
            <person name="Zhang J."/>
            <person name="Grujic M."/>
            <person name="Henrissat B."/>
            <person name="Kuo A."/>
            <person name="Salamov A."/>
            <person name="Lipzen A."/>
            <person name="Labutti K."/>
            <person name="Barry K."/>
            <person name="Miao Y."/>
            <person name="Rahimi M.J."/>
            <person name="Shen Q."/>
            <person name="Grigoriev I.V."/>
            <person name="Kubicek C.P."/>
            <person name="Druzhinina I.S."/>
        </authorList>
    </citation>
    <scope>NUCLEOTIDE SEQUENCE [LARGE SCALE GENOMIC DNA]</scope>
    <source>
        <strain evidence="7 8">CBS 226.95</strain>
    </source>
</reference>
<dbReference type="Gene3D" id="3.30.40.10">
    <property type="entry name" value="Zinc/RING finger domain, C3HC4 (zinc finger)"/>
    <property type="match status" value="1"/>
</dbReference>
<keyword evidence="8" id="KW-1185">Reference proteome</keyword>
<evidence type="ECO:0000256" key="5">
    <source>
        <dbReference type="SAM" id="MobiDB-lite"/>
    </source>
</evidence>
<evidence type="ECO:0000259" key="6">
    <source>
        <dbReference type="PROSITE" id="PS50016"/>
    </source>
</evidence>
<dbReference type="SUPFAM" id="SSF57903">
    <property type="entry name" value="FYVE/PHD zinc finger"/>
    <property type="match status" value="1"/>
</dbReference>
<dbReference type="PROSITE" id="PS50016">
    <property type="entry name" value="ZF_PHD_2"/>
    <property type="match status" value="1"/>
</dbReference>
<keyword evidence="3" id="KW-0862">Zinc</keyword>
<evidence type="ECO:0000313" key="8">
    <source>
        <dbReference type="Proteomes" id="UP000241690"/>
    </source>
</evidence>
<feature type="compositionally biased region" description="Basic residues" evidence="5">
    <location>
        <begin position="217"/>
        <end position="226"/>
    </location>
</feature>
<evidence type="ECO:0000256" key="2">
    <source>
        <dbReference type="ARBA" id="ARBA00022771"/>
    </source>
</evidence>
<feature type="region of interest" description="Disordered" evidence="5">
    <location>
        <begin position="114"/>
        <end position="226"/>
    </location>
</feature>